<keyword evidence="4 6" id="KW-0472">Membrane</keyword>
<feature type="domain" description="Methylamine utilisation protein MauE" evidence="7">
    <location>
        <begin position="5"/>
        <end position="133"/>
    </location>
</feature>
<accession>A0A1C5G702</accession>
<protein>
    <recommendedName>
        <fullName evidence="7">Methylamine utilisation protein MauE domain-containing protein</fullName>
    </recommendedName>
</protein>
<dbReference type="GO" id="GO:0030416">
    <property type="term" value="P:methylamine metabolic process"/>
    <property type="evidence" value="ECO:0007669"/>
    <property type="project" value="InterPro"/>
</dbReference>
<evidence type="ECO:0000256" key="6">
    <source>
        <dbReference type="SAM" id="Phobius"/>
    </source>
</evidence>
<evidence type="ECO:0000259" key="7">
    <source>
        <dbReference type="Pfam" id="PF07291"/>
    </source>
</evidence>
<feature type="transmembrane region" description="Helical" evidence="6">
    <location>
        <begin position="147"/>
        <end position="166"/>
    </location>
</feature>
<dbReference type="Proteomes" id="UP000198251">
    <property type="component" value="Chromosome I"/>
</dbReference>
<name>A0A1C5G702_MICEH</name>
<sequence length="196" mass="19290">MSVLLAGVAAYTVLFTLLVSTAEHLSRPAALAGALAAHRILPAPAALAAVAIAGEAVLAGAGIVALLRPGGEGLLVGALAGSAALLALYAGYGLLVRSTGRARPCGCSRVELPMTGWVVARAAVLAGLALVALSLSDSIVALNRADAALAVVLLASATFTALLWHLPAAMYDPATAPAGRPTTGRSLGTTEKGLPG</sequence>
<evidence type="ECO:0000256" key="1">
    <source>
        <dbReference type="ARBA" id="ARBA00004141"/>
    </source>
</evidence>
<proteinExistence type="predicted"/>
<evidence type="ECO:0000313" key="9">
    <source>
        <dbReference type="Proteomes" id="UP000198251"/>
    </source>
</evidence>
<feature type="transmembrane region" description="Helical" evidence="6">
    <location>
        <begin position="46"/>
        <end position="67"/>
    </location>
</feature>
<organism evidence="8 9">
    <name type="scientific">Micromonospora echinofusca</name>
    <dbReference type="NCBI Taxonomy" id="47858"/>
    <lineage>
        <taxon>Bacteria</taxon>
        <taxon>Bacillati</taxon>
        <taxon>Actinomycetota</taxon>
        <taxon>Actinomycetes</taxon>
        <taxon>Micromonosporales</taxon>
        <taxon>Micromonosporaceae</taxon>
        <taxon>Micromonospora</taxon>
    </lineage>
</organism>
<evidence type="ECO:0000313" key="8">
    <source>
        <dbReference type="EMBL" id="SCG15693.1"/>
    </source>
</evidence>
<feature type="region of interest" description="Disordered" evidence="5">
    <location>
        <begin position="177"/>
        <end position="196"/>
    </location>
</feature>
<feature type="transmembrane region" description="Helical" evidence="6">
    <location>
        <begin position="115"/>
        <end position="135"/>
    </location>
</feature>
<evidence type="ECO:0000256" key="3">
    <source>
        <dbReference type="ARBA" id="ARBA00022989"/>
    </source>
</evidence>
<gene>
    <name evidence="8" type="ORF">GA0070610_1936</name>
</gene>
<dbReference type="Pfam" id="PF07291">
    <property type="entry name" value="MauE"/>
    <property type="match status" value="1"/>
</dbReference>
<dbReference type="GO" id="GO:0016020">
    <property type="term" value="C:membrane"/>
    <property type="evidence" value="ECO:0007669"/>
    <property type="project" value="UniProtKB-SubCell"/>
</dbReference>
<dbReference type="RefSeq" id="WP_088999681.1">
    <property type="nucleotide sequence ID" value="NZ_JBFAAC010000018.1"/>
</dbReference>
<feature type="transmembrane region" description="Helical" evidence="6">
    <location>
        <begin position="74"/>
        <end position="95"/>
    </location>
</feature>
<dbReference type="GeneID" id="95801757"/>
<keyword evidence="3 6" id="KW-1133">Transmembrane helix</keyword>
<dbReference type="EMBL" id="LT607733">
    <property type="protein sequence ID" value="SCG15693.1"/>
    <property type="molecule type" value="Genomic_DNA"/>
</dbReference>
<comment type="subcellular location">
    <subcellularLocation>
        <location evidence="1">Membrane</location>
        <topology evidence="1">Multi-pass membrane protein</topology>
    </subcellularLocation>
</comment>
<dbReference type="InterPro" id="IPR009908">
    <property type="entry name" value="Methylamine_util_MauE"/>
</dbReference>
<keyword evidence="9" id="KW-1185">Reference proteome</keyword>
<keyword evidence="2 6" id="KW-0812">Transmembrane</keyword>
<evidence type="ECO:0000256" key="4">
    <source>
        <dbReference type="ARBA" id="ARBA00023136"/>
    </source>
</evidence>
<evidence type="ECO:0000256" key="5">
    <source>
        <dbReference type="SAM" id="MobiDB-lite"/>
    </source>
</evidence>
<reference evidence="8 9" key="1">
    <citation type="submission" date="2016-06" db="EMBL/GenBank/DDBJ databases">
        <authorList>
            <person name="Kjaerup R.B."/>
            <person name="Dalgaard T.S."/>
            <person name="Juul-Madsen H.R."/>
        </authorList>
    </citation>
    <scope>NUCLEOTIDE SEQUENCE [LARGE SCALE GENOMIC DNA]</scope>
    <source>
        <strain evidence="8 9">DSM 43913</strain>
    </source>
</reference>
<evidence type="ECO:0000256" key="2">
    <source>
        <dbReference type="ARBA" id="ARBA00022692"/>
    </source>
</evidence>
<dbReference type="AlphaFoldDB" id="A0A1C5G702"/>